<dbReference type="AlphaFoldDB" id="A0A6N2XCV4"/>
<accession>A0A6N2XCV4</accession>
<organism evidence="6">
    <name type="scientific">Enterocloster bolteae</name>
    <dbReference type="NCBI Taxonomy" id="208479"/>
    <lineage>
        <taxon>Bacteria</taxon>
        <taxon>Bacillati</taxon>
        <taxon>Bacillota</taxon>
        <taxon>Clostridia</taxon>
        <taxon>Lachnospirales</taxon>
        <taxon>Lachnospiraceae</taxon>
        <taxon>Enterocloster</taxon>
    </lineage>
</organism>
<sequence length="305" mass="33471">MKKERLDVLMVQRNLAESREKAKALIMSGIVYVNGQKEDKAGTSFEETVQIEVRGSTLKYVSRGGLKLEKAMSRFGVQLAGKVCMDVGASTGGFTDCMLQNGAVKVYAVDVGHGQLAWKLRNDDRVICMEKTNIRYVTPEDIGDRIEFSSIDVSFISLTKVLGPVKQLLTDNGQVVCLIKPQFEAGREKVGKKGVVREKSVHLEVIEMVSDYARSIGFGILGLEFSPIKGPEGNIEYLLYLQNYPQEEAGQEETGQEVTAQRVTGQGTTGQGTTGQEVAGQEEIKRPDYELSARAIVEQAHGCLD</sequence>
<dbReference type="PANTHER" id="PTHR32319">
    <property type="entry name" value="BACTERIAL HEMOLYSIN-LIKE PROTEIN"/>
    <property type="match status" value="1"/>
</dbReference>
<protein>
    <submittedName>
        <fullName evidence="6">16S/23S rRNA (Cytidine-2'-O)-methyltransferase TlyA</fullName>
        <ecNumber evidence="6">2.1.1.226</ecNumber>
    </submittedName>
</protein>
<dbReference type="GO" id="GO:0008168">
    <property type="term" value="F:methyltransferase activity"/>
    <property type="evidence" value="ECO:0007669"/>
    <property type="project" value="UniProtKB-KW"/>
</dbReference>
<dbReference type="PANTHER" id="PTHR32319:SF0">
    <property type="entry name" value="BACTERIAL HEMOLYSIN-LIKE PROTEIN"/>
    <property type="match status" value="1"/>
</dbReference>
<feature type="domain" description="RNA-binding S4" evidence="5">
    <location>
        <begin position="4"/>
        <end position="69"/>
    </location>
</feature>
<name>A0A6N2XCV4_9FIRM</name>
<dbReference type="PROSITE" id="PS50889">
    <property type="entry name" value="S4"/>
    <property type="match status" value="1"/>
</dbReference>
<dbReference type="Gene3D" id="3.10.290.10">
    <property type="entry name" value="RNA-binding S4 domain"/>
    <property type="match status" value="1"/>
</dbReference>
<evidence type="ECO:0000313" key="6">
    <source>
        <dbReference type="EMBL" id="VYT51278.1"/>
    </source>
</evidence>
<dbReference type="SMART" id="SM00363">
    <property type="entry name" value="S4"/>
    <property type="match status" value="1"/>
</dbReference>
<evidence type="ECO:0000256" key="2">
    <source>
        <dbReference type="ARBA" id="ARBA00029460"/>
    </source>
</evidence>
<dbReference type="RefSeq" id="WP_002575682.1">
    <property type="nucleotide sequence ID" value="NZ_BAABZS010000001.1"/>
</dbReference>
<evidence type="ECO:0000259" key="5">
    <source>
        <dbReference type="SMART" id="SM00363"/>
    </source>
</evidence>
<dbReference type="Gene3D" id="3.40.50.150">
    <property type="entry name" value="Vaccinia Virus protein VP39"/>
    <property type="match status" value="1"/>
</dbReference>
<keyword evidence="6" id="KW-0489">Methyltransferase</keyword>
<comment type="similarity">
    <text evidence="2">Belongs to the TlyA family.</text>
</comment>
<dbReference type="Pfam" id="PF01479">
    <property type="entry name" value="S4"/>
    <property type="match status" value="1"/>
</dbReference>
<reference evidence="6" key="1">
    <citation type="submission" date="2019-11" db="EMBL/GenBank/DDBJ databases">
        <authorList>
            <person name="Feng L."/>
        </authorList>
    </citation>
    <scope>NUCLEOTIDE SEQUENCE</scope>
    <source>
        <strain evidence="6">CbolteaeLFYP116</strain>
    </source>
</reference>
<proteinExistence type="inferred from homology"/>
<dbReference type="GO" id="GO:0032259">
    <property type="term" value="P:methylation"/>
    <property type="evidence" value="ECO:0007669"/>
    <property type="project" value="UniProtKB-KW"/>
</dbReference>
<dbReference type="EMBL" id="CACRTF010000017">
    <property type="protein sequence ID" value="VYT51278.1"/>
    <property type="molecule type" value="Genomic_DNA"/>
</dbReference>
<evidence type="ECO:0000256" key="3">
    <source>
        <dbReference type="PROSITE-ProRule" id="PRU00182"/>
    </source>
</evidence>
<dbReference type="InterPro" id="IPR002942">
    <property type="entry name" value="S4_RNA-bd"/>
</dbReference>
<keyword evidence="1 3" id="KW-0694">RNA-binding</keyword>
<dbReference type="InterPro" id="IPR004538">
    <property type="entry name" value="Hemolysin_A/TlyA"/>
</dbReference>
<dbReference type="GO" id="GO:0003723">
    <property type="term" value="F:RNA binding"/>
    <property type="evidence" value="ECO:0007669"/>
    <property type="project" value="UniProtKB-KW"/>
</dbReference>
<dbReference type="SUPFAM" id="SSF53335">
    <property type="entry name" value="S-adenosyl-L-methionine-dependent methyltransferases"/>
    <property type="match status" value="1"/>
</dbReference>
<dbReference type="GeneID" id="23113550"/>
<keyword evidence="6" id="KW-0808">Transferase</keyword>
<dbReference type="InterPro" id="IPR047048">
    <property type="entry name" value="TlyA"/>
</dbReference>
<gene>
    <name evidence="6" type="primary">tlyA</name>
    <name evidence="6" type="ORF">CBLFYP116_04699</name>
</gene>
<dbReference type="InterPro" id="IPR002877">
    <property type="entry name" value="RNA_MeTrfase_FtsJ_dom"/>
</dbReference>
<dbReference type="EC" id="2.1.1.226" evidence="6"/>
<dbReference type="SUPFAM" id="SSF55174">
    <property type="entry name" value="Alpha-L RNA-binding motif"/>
    <property type="match status" value="1"/>
</dbReference>
<dbReference type="CDD" id="cd00165">
    <property type="entry name" value="S4"/>
    <property type="match status" value="1"/>
</dbReference>
<feature type="region of interest" description="Disordered" evidence="4">
    <location>
        <begin position="264"/>
        <end position="284"/>
    </location>
</feature>
<dbReference type="PIRSF" id="PIRSF005578">
    <property type="entry name" value="TlyA"/>
    <property type="match status" value="1"/>
</dbReference>
<dbReference type="InterPro" id="IPR036986">
    <property type="entry name" value="S4_RNA-bd_sf"/>
</dbReference>
<dbReference type="Pfam" id="PF01728">
    <property type="entry name" value="FtsJ"/>
    <property type="match status" value="1"/>
</dbReference>
<dbReference type="NCBIfam" id="TIGR00478">
    <property type="entry name" value="tly"/>
    <property type="match status" value="1"/>
</dbReference>
<evidence type="ECO:0000256" key="1">
    <source>
        <dbReference type="ARBA" id="ARBA00022884"/>
    </source>
</evidence>
<dbReference type="InterPro" id="IPR029063">
    <property type="entry name" value="SAM-dependent_MTases_sf"/>
</dbReference>
<evidence type="ECO:0000256" key="4">
    <source>
        <dbReference type="SAM" id="MobiDB-lite"/>
    </source>
</evidence>